<proteinExistence type="predicted"/>
<comment type="caution">
    <text evidence="2">The sequence shown here is derived from an EMBL/GenBank/DDBJ whole genome shotgun (WGS) entry which is preliminary data.</text>
</comment>
<dbReference type="EMBL" id="CAJNOM010003154">
    <property type="protein sequence ID" value="CAF1642252.1"/>
    <property type="molecule type" value="Genomic_DNA"/>
</dbReference>
<sequence>MINSLSNGYEVIYSYARFLPSVTRSCLIESLEDIVVPPISKLFKTEASDMKEVTTTLNVSQRRSFEDEMEIITAALEQTYQDKEN</sequence>
<organism evidence="2 3">
    <name type="scientific">Adineta steineri</name>
    <dbReference type="NCBI Taxonomy" id="433720"/>
    <lineage>
        <taxon>Eukaryota</taxon>
        <taxon>Metazoa</taxon>
        <taxon>Spiralia</taxon>
        <taxon>Gnathifera</taxon>
        <taxon>Rotifera</taxon>
        <taxon>Eurotatoria</taxon>
        <taxon>Bdelloidea</taxon>
        <taxon>Adinetida</taxon>
        <taxon>Adinetidae</taxon>
        <taxon>Adineta</taxon>
    </lineage>
</organism>
<gene>
    <name evidence="1" type="ORF">BJG266_LOCUS42763</name>
    <name evidence="2" type="ORF">QVE165_LOCUS59659</name>
</gene>
<name>A0A816E724_9BILA</name>
<evidence type="ECO:0000313" key="1">
    <source>
        <dbReference type="EMBL" id="CAF1493789.1"/>
    </source>
</evidence>
<protein>
    <submittedName>
        <fullName evidence="2">Uncharacterized protein</fullName>
    </submittedName>
</protein>
<keyword evidence="3" id="KW-1185">Reference proteome</keyword>
<dbReference type="Proteomes" id="UP000663832">
    <property type="component" value="Unassembled WGS sequence"/>
</dbReference>
<dbReference type="AlphaFoldDB" id="A0A816E724"/>
<accession>A0A816E724</accession>
<dbReference type="EMBL" id="CAJNOI010002823">
    <property type="protein sequence ID" value="CAF1493789.1"/>
    <property type="molecule type" value="Genomic_DNA"/>
</dbReference>
<evidence type="ECO:0000313" key="3">
    <source>
        <dbReference type="Proteomes" id="UP000663832"/>
    </source>
</evidence>
<reference evidence="2" key="1">
    <citation type="submission" date="2021-02" db="EMBL/GenBank/DDBJ databases">
        <authorList>
            <person name="Nowell W R."/>
        </authorList>
    </citation>
    <scope>NUCLEOTIDE SEQUENCE</scope>
</reference>
<evidence type="ECO:0000313" key="2">
    <source>
        <dbReference type="EMBL" id="CAF1642252.1"/>
    </source>
</evidence>
<dbReference type="Proteomes" id="UP000663877">
    <property type="component" value="Unassembled WGS sequence"/>
</dbReference>